<dbReference type="SUPFAM" id="SSF47954">
    <property type="entry name" value="Cyclin-like"/>
    <property type="match status" value="2"/>
</dbReference>
<evidence type="ECO:0000313" key="2">
    <source>
        <dbReference type="EMBL" id="EDK43516.1"/>
    </source>
</evidence>
<dbReference type="VEuPathDB" id="FungiDB:LELG_01694"/>
<dbReference type="InParanoid" id="A5DWF8"/>
<name>A5DWF8_LODEL</name>
<protein>
    <submittedName>
        <fullName evidence="2">Uncharacterized protein</fullName>
    </submittedName>
</protein>
<feature type="compositionally biased region" description="Polar residues" evidence="1">
    <location>
        <begin position="17"/>
        <end position="30"/>
    </location>
</feature>
<sequence>MSRDTTPGNIEIGGSGLTPTAMQNNQTPIPSITQVSRPFFTSREISYLHGQTIDSTLKLQYSTTKSLIFQFLSQAVKLLKFPVRVLATAMNIYQRYYLFNRFDITGHNNNNNNNINVSVNIIAAKPPPPLLPNQFDPFAIAITSLFLASKIEDCVKKLRDIQQVCNKIREIDDTKVVGSSGSSSTSANSSGGTNANGNLTYIDLQRKHILNAEYRLLQITKFDFNYGNNPSFKISVDELMIQFCKKMDINYKVSMLGWLINYDIIQTPLSLMIPPHCIALAIIIVALNLNPKGLALKHYKLSSREGEDEGVDVDVDEDKEDERTRQILESIDCTELYCPEILVNEAIVYVLDYYTHQYDYSVLTKYLPEIDPETGKAQTFKFMDLKSRFNDVELLNEQSCTRELNLTDEYLQLWDYSVPTKGAARFMLGNKRRRFNHEQRQLERQSKQKQI</sequence>
<dbReference type="eggNOG" id="KOG0834">
    <property type="taxonomic scope" value="Eukaryota"/>
</dbReference>
<dbReference type="FunCoup" id="A5DWF8">
    <property type="interactions" value="89"/>
</dbReference>
<dbReference type="EMBL" id="CH981525">
    <property type="protein sequence ID" value="EDK43516.1"/>
    <property type="molecule type" value="Genomic_DNA"/>
</dbReference>
<dbReference type="AlphaFoldDB" id="A5DWF8"/>
<keyword evidence="3" id="KW-1185">Reference proteome</keyword>
<dbReference type="PANTHER" id="PTHR10026">
    <property type="entry name" value="CYCLIN"/>
    <property type="match status" value="1"/>
</dbReference>
<dbReference type="OrthoDB" id="4951845at2759"/>
<dbReference type="KEGG" id="lel:PVL30_001667"/>
<dbReference type="InterPro" id="IPR036915">
    <property type="entry name" value="Cyclin-like_sf"/>
</dbReference>
<reference evidence="2 3" key="1">
    <citation type="journal article" date="2009" name="Nature">
        <title>Evolution of pathogenicity and sexual reproduction in eight Candida genomes.</title>
        <authorList>
            <person name="Butler G."/>
            <person name="Rasmussen M.D."/>
            <person name="Lin M.F."/>
            <person name="Santos M.A."/>
            <person name="Sakthikumar S."/>
            <person name="Munro C.A."/>
            <person name="Rheinbay E."/>
            <person name="Grabherr M."/>
            <person name="Forche A."/>
            <person name="Reedy J.L."/>
            <person name="Agrafioti I."/>
            <person name="Arnaud M.B."/>
            <person name="Bates S."/>
            <person name="Brown A.J."/>
            <person name="Brunke S."/>
            <person name="Costanzo M.C."/>
            <person name="Fitzpatrick D.A."/>
            <person name="de Groot P.W."/>
            <person name="Harris D."/>
            <person name="Hoyer L.L."/>
            <person name="Hube B."/>
            <person name="Klis F.M."/>
            <person name="Kodira C."/>
            <person name="Lennard N."/>
            <person name="Logue M.E."/>
            <person name="Martin R."/>
            <person name="Neiman A.M."/>
            <person name="Nikolaou E."/>
            <person name="Quail M.A."/>
            <person name="Quinn J."/>
            <person name="Santos M.C."/>
            <person name="Schmitzberger F.F."/>
            <person name="Sherlock G."/>
            <person name="Shah P."/>
            <person name="Silverstein K.A."/>
            <person name="Skrzypek M.S."/>
            <person name="Soll D."/>
            <person name="Staggs R."/>
            <person name="Stansfield I."/>
            <person name="Stumpf M.P."/>
            <person name="Sudbery P.E."/>
            <person name="Srikantha T."/>
            <person name="Zeng Q."/>
            <person name="Berman J."/>
            <person name="Berriman M."/>
            <person name="Heitman J."/>
            <person name="Gow N.A."/>
            <person name="Lorenz M.C."/>
            <person name="Birren B.W."/>
            <person name="Kellis M."/>
            <person name="Cuomo C.A."/>
        </authorList>
    </citation>
    <scope>NUCLEOTIDE SEQUENCE [LARGE SCALE GENOMIC DNA]</scope>
    <source>
        <strain evidence="3">ATCC 11503 / BCRC 21390 / CBS 2605 / JCM 1781 / NBRC 1676 / NRRL YB-4239</strain>
    </source>
</reference>
<dbReference type="InterPro" id="IPR043198">
    <property type="entry name" value="Cyclin/Ssn8"/>
</dbReference>
<feature type="region of interest" description="Disordered" evidence="1">
    <location>
        <begin position="1"/>
        <end position="30"/>
    </location>
</feature>
<dbReference type="Proteomes" id="UP000001996">
    <property type="component" value="Unassembled WGS sequence"/>
</dbReference>
<organism evidence="2 3">
    <name type="scientific">Lodderomyces elongisporus (strain ATCC 11503 / CBS 2605 / JCM 1781 / NBRC 1676 / NRRL YB-4239)</name>
    <name type="common">Yeast</name>
    <name type="synonym">Saccharomyces elongisporus</name>
    <dbReference type="NCBI Taxonomy" id="379508"/>
    <lineage>
        <taxon>Eukaryota</taxon>
        <taxon>Fungi</taxon>
        <taxon>Dikarya</taxon>
        <taxon>Ascomycota</taxon>
        <taxon>Saccharomycotina</taxon>
        <taxon>Pichiomycetes</taxon>
        <taxon>Debaryomycetaceae</taxon>
        <taxon>Candida/Lodderomyces clade</taxon>
        <taxon>Lodderomyces</taxon>
    </lineage>
</organism>
<dbReference type="Gene3D" id="1.10.472.10">
    <property type="entry name" value="Cyclin-like"/>
    <property type="match status" value="2"/>
</dbReference>
<gene>
    <name evidence="2" type="ORF">LELG_01694</name>
</gene>
<dbReference type="STRING" id="379508.A5DWF8"/>
<evidence type="ECO:0000313" key="3">
    <source>
        <dbReference type="Proteomes" id="UP000001996"/>
    </source>
</evidence>
<proteinExistence type="predicted"/>
<dbReference type="GeneID" id="5234146"/>
<evidence type="ECO:0000256" key="1">
    <source>
        <dbReference type="SAM" id="MobiDB-lite"/>
    </source>
</evidence>
<dbReference type="GO" id="GO:0006357">
    <property type="term" value="P:regulation of transcription by RNA polymerase II"/>
    <property type="evidence" value="ECO:0007669"/>
    <property type="project" value="InterPro"/>
</dbReference>
<accession>A5DWF8</accession>
<dbReference type="GO" id="GO:0016538">
    <property type="term" value="F:cyclin-dependent protein serine/threonine kinase regulator activity"/>
    <property type="evidence" value="ECO:0007669"/>
    <property type="project" value="InterPro"/>
</dbReference>
<dbReference type="HOGENOM" id="CLU_044487_0_0_1"/>
<dbReference type="OMA" id="FMLGNKR"/>